<evidence type="ECO:0000256" key="1">
    <source>
        <dbReference type="ARBA" id="ARBA00004651"/>
    </source>
</evidence>
<dbReference type="InterPro" id="IPR051393">
    <property type="entry name" value="ABC_transporter_permease"/>
</dbReference>
<evidence type="ECO:0000256" key="4">
    <source>
        <dbReference type="ARBA" id="ARBA00022692"/>
    </source>
</evidence>
<dbReference type="CDD" id="cd06261">
    <property type="entry name" value="TM_PBP2"/>
    <property type="match status" value="1"/>
</dbReference>
<dbReference type="SUPFAM" id="SSF161098">
    <property type="entry name" value="MetI-like"/>
    <property type="match status" value="1"/>
</dbReference>
<feature type="transmembrane region" description="Helical" evidence="7">
    <location>
        <begin position="157"/>
        <end position="182"/>
    </location>
</feature>
<feature type="transmembrane region" description="Helical" evidence="7">
    <location>
        <begin position="113"/>
        <end position="131"/>
    </location>
</feature>
<gene>
    <name evidence="9" type="ORF">CF651_08925</name>
</gene>
<dbReference type="PANTHER" id="PTHR30193">
    <property type="entry name" value="ABC TRANSPORTER PERMEASE PROTEIN"/>
    <property type="match status" value="1"/>
</dbReference>
<evidence type="ECO:0000256" key="2">
    <source>
        <dbReference type="ARBA" id="ARBA00022448"/>
    </source>
</evidence>
<comment type="similarity">
    <text evidence="7">Belongs to the binding-protein-dependent transport system permease family.</text>
</comment>
<comment type="subcellular location">
    <subcellularLocation>
        <location evidence="1 7">Cell membrane</location>
        <topology evidence="1 7">Multi-pass membrane protein</topology>
    </subcellularLocation>
</comment>
<feature type="transmembrane region" description="Helical" evidence="7">
    <location>
        <begin position="12"/>
        <end position="35"/>
    </location>
</feature>
<keyword evidence="10" id="KW-1185">Reference proteome</keyword>
<dbReference type="InterPro" id="IPR035906">
    <property type="entry name" value="MetI-like_sf"/>
</dbReference>
<dbReference type="Gene3D" id="1.10.3720.10">
    <property type="entry name" value="MetI-like"/>
    <property type="match status" value="1"/>
</dbReference>
<dbReference type="GO" id="GO:0055085">
    <property type="term" value="P:transmembrane transport"/>
    <property type="evidence" value="ECO:0007669"/>
    <property type="project" value="InterPro"/>
</dbReference>
<keyword evidence="3" id="KW-1003">Cell membrane</keyword>
<feature type="transmembrane region" description="Helical" evidence="7">
    <location>
        <begin position="262"/>
        <end position="287"/>
    </location>
</feature>
<dbReference type="EMBL" id="NMQW01000013">
    <property type="protein sequence ID" value="OXM86568.1"/>
    <property type="molecule type" value="Genomic_DNA"/>
</dbReference>
<evidence type="ECO:0000256" key="5">
    <source>
        <dbReference type="ARBA" id="ARBA00022989"/>
    </source>
</evidence>
<keyword evidence="6 7" id="KW-0472">Membrane</keyword>
<dbReference type="Pfam" id="PF00528">
    <property type="entry name" value="BPD_transp_1"/>
    <property type="match status" value="1"/>
</dbReference>
<name>A0A229UT08_9BACL</name>
<evidence type="ECO:0000256" key="3">
    <source>
        <dbReference type="ARBA" id="ARBA00022475"/>
    </source>
</evidence>
<reference evidence="9 10" key="1">
    <citation type="submission" date="2017-07" db="EMBL/GenBank/DDBJ databases">
        <title>Genome sequencing and assembly of Paenibacillus rigui.</title>
        <authorList>
            <person name="Mayilraj S."/>
        </authorList>
    </citation>
    <scope>NUCLEOTIDE SEQUENCE [LARGE SCALE GENOMIC DNA]</scope>
    <source>
        <strain evidence="9 10">JCM 16352</strain>
    </source>
</reference>
<dbReference type="Proteomes" id="UP000215509">
    <property type="component" value="Unassembled WGS sequence"/>
</dbReference>
<dbReference type="OrthoDB" id="9786413at2"/>
<evidence type="ECO:0000256" key="7">
    <source>
        <dbReference type="RuleBase" id="RU363032"/>
    </source>
</evidence>
<keyword evidence="2 7" id="KW-0813">Transport</keyword>
<dbReference type="InterPro" id="IPR000515">
    <property type="entry name" value="MetI-like"/>
</dbReference>
<evidence type="ECO:0000313" key="10">
    <source>
        <dbReference type="Proteomes" id="UP000215509"/>
    </source>
</evidence>
<dbReference type="PANTHER" id="PTHR30193:SF41">
    <property type="entry name" value="DIACETYLCHITOBIOSE UPTAKE SYSTEM PERMEASE PROTEIN NGCF"/>
    <property type="match status" value="1"/>
</dbReference>
<sequence length="295" mass="33382">MSVTTTSRMRHLLTYAAFVAPAVLFFTMVILVPFMRAILFSFQDWNGISSDIRWAGWSNYTKMMSDTGFLKSFSFTIKYVLATTILLNVVGLLLALVLNLALKTRDFLRTAFFLPYVIGPVIIGFIWQFIITRLFSEVGKATGWVLFQKNWLSLPDYAFWSLIIVTIWHSAGYFMVIYLAALQGVPKDMLEAAEMDGAGRLKRFWHVVLPLIRPAMTINLFLAISSGFKGFDLNFALTKGGPFGTTESLAYHIYLDAFTKNLFTYASAKAVLFFLVLASITLVQVAVMKRREVEM</sequence>
<dbReference type="GO" id="GO:0005886">
    <property type="term" value="C:plasma membrane"/>
    <property type="evidence" value="ECO:0007669"/>
    <property type="project" value="UniProtKB-SubCell"/>
</dbReference>
<evidence type="ECO:0000259" key="8">
    <source>
        <dbReference type="PROSITE" id="PS50928"/>
    </source>
</evidence>
<accession>A0A229UT08</accession>
<feature type="domain" description="ABC transmembrane type-1" evidence="8">
    <location>
        <begin position="73"/>
        <end position="284"/>
    </location>
</feature>
<evidence type="ECO:0000256" key="6">
    <source>
        <dbReference type="ARBA" id="ARBA00023136"/>
    </source>
</evidence>
<proteinExistence type="inferred from homology"/>
<keyword evidence="5 7" id="KW-1133">Transmembrane helix</keyword>
<feature type="transmembrane region" description="Helical" evidence="7">
    <location>
        <begin position="79"/>
        <end position="101"/>
    </location>
</feature>
<keyword evidence="4 7" id="KW-0812">Transmembrane</keyword>
<comment type="caution">
    <text evidence="9">The sequence shown here is derived from an EMBL/GenBank/DDBJ whole genome shotgun (WGS) entry which is preliminary data.</text>
</comment>
<protein>
    <submittedName>
        <fullName evidence="9">ABC transporter permease</fullName>
    </submittedName>
</protein>
<dbReference type="PROSITE" id="PS50928">
    <property type="entry name" value="ABC_TM1"/>
    <property type="match status" value="1"/>
</dbReference>
<dbReference type="AlphaFoldDB" id="A0A229UT08"/>
<organism evidence="9 10">
    <name type="scientific">Paenibacillus rigui</name>
    <dbReference type="NCBI Taxonomy" id="554312"/>
    <lineage>
        <taxon>Bacteria</taxon>
        <taxon>Bacillati</taxon>
        <taxon>Bacillota</taxon>
        <taxon>Bacilli</taxon>
        <taxon>Bacillales</taxon>
        <taxon>Paenibacillaceae</taxon>
        <taxon>Paenibacillus</taxon>
    </lineage>
</organism>
<evidence type="ECO:0000313" key="9">
    <source>
        <dbReference type="EMBL" id="OXM86568.1"/>
    </source>
</evidence>
<feature type="transmembrane region" description="Helical" evidence="7">
    <location>
        <begin position="203"/>
        <end position="224"/>
    </location>
</feature>